<dbReference type="InterPro" id="IPR056572">
    <property type="entry name" value="Zn_ribbon_PaaD"/>
</dbReference>
<feature type="domain" description="PaaD zinc beta ribbon" evidence="2">
    <location>
        <begin position="114"/>
        <end position="158"/>
    </location>
</feature>
<reference evidence="3 4" key="2">
    <citation type="submission" date="2019-09" db="EMBL/GenBank/DDBJ databases">
        <authorList>
            <person name="Jin C."/>
        </authorList>
    </citation>
    <scope>NUCLEOTIDE SEQUENCE [LARGE SCALE GENOMIC DNA]</scope>
    <source>
        <strain evidence="3 4">BN130099</strain>
    </source>
</reference>
<evidence type="ECO:0000259" key="1">
    <source>
        <dbReference type="Pfam" id="PF01883"/>
    </source>
</evidence>
<evidence type="ECO:0000259" key="2">
    <source>
        <dbReference type="Pfam" id="PF23451"/>
    </source>
</evidence>
<protein>
    <submittedName>
        <fullName evidence="3">Phenylacetate-CoA oxygenase subunit PaaJ</fullName>
    </submittedName>
</protein>
<dbReference type="SUPFAM" id="SSF117916">
    <property type="entry name" value="Fe-S cluster assembly (FSCA) domain-like"/>
    <property type="match status" value="1"/>
</dbReference>
<dbReference type="Pfam" id="PF01883">
    <property type="entry name" value="FeS_assembly_P"/>
    <property type="match status" value="1"/>
</dbReference>
<dbReference type="InterPro" id="IPR034904">
    <property type="entry name" value="FSCA_dom_sf"/>
</dbReference>
<feature type="domain" description="MIP18 family-like" evidence="1">
    <location>
        <begin position="10"/>
        <end position="72"/>
    </location>
</feature>
<evidence type="ECO:0000313" key="4">
    <source>
        <dbReference type="Proteomes" id="UP000325003"/>
    </source>
</evidence>
<name>A0A5B1LE70_9ACTN</name>
<dbReference type="InterPro" id="IPR052339">
    <property type="entry name" value="Fe-S_Maturation_MIP18"/>
</dbReference>
<dbReference type="InterPro" id="IPR011883">
    <property type="entry name" value="PaaD-like"/>
</dbReference>
<evidence type="ECO:0000313" key="3">
    <source>
        <dbReference type="EMBL" id="KAA1418955.1"/>
    </source>
</evidence>
<organism evidence="3 4">
    <name type="scientific">Nocardioides humilatus</name>
    <dbReference type="NCBI Taxonomy" id="2607660"/>
    <lineage>
        <taxon>Bacteria</taxon>
        <taxon>Bacillati</taxon>
        <taxon>Actinomycetota</taxon>
        <taxon>Actinomycetes</taxon>
        <taxon>Propionibacteriales</taxon>
        <taxon>Nocardioidaceae</taxon>
        <taxon>Nocardioides</taxon>
    </lineage>
</organism>
<comment type="caution">
    <text evidence="3">The sequence shown here is derived from an EMBL/GenBank/DDBJ whole genome shotgun (WGS) entry which is preliminary data.</text>
</comment>
<dbReference type="PANTHER" id="PTHR42831">
    <property type="entry name" value="FE-S PROTEIN MATURATION AUXILIARY FACTOR YITW"/>
    <property type="match status" value="1"/>
</dbReference>
<accession>A0A5B1LE70</accession>
<dbReference type="EMBL" id="VUJV01000003">
    <property type="protein sequence ID" value="KAA1418955.1"/>
    <property type="molecule type" value="Genomic_DNA"/>
</dbReference>
<dbReference type="NCBIfam" id="TIGR02159">
    <property type="entry name" value="PA_CoA_Oxy4"/>
    <property type="match status" value="1"/>
</dbReference>
<dbReference type="Gene3D" id="3.30.300.130">
    <property type="entry name" value="Fe-S cluster assembly (FSCA)"/>
    <property type="match status" value="1"/>
</dbReference>
<dbReference type="Pfam" id="PF23451">
    <property type="entry name" value="Zn_ribbon_PaaD"/>
    <property type="match status" value="1"/>
</dbReference>
<gene>
    <name evidence="3" type="primary">paaJ</name>
    <name evidence="3" type="ORF">F0U44_10825</name>
</gene>
<dbReference type="PANTHER" id="PTHR42831:SF3">
    <property type="entry name" value="1,2-PHENYLACETYL-COA EPOXIDASE, SUBUNIT D-RELATED"/>
    <property type="match status" value="1"/>
</dbReference>
<dbReference type="InterPro" id="IPR002744">
    <property type="entry name" value="MIP18-like"/>
</dbReference>
<reference evidence="3 4" key="1">
    <citation type="submission" date="2019-09" db="EMBL/GenBank/DDBJ databases">
        <title>Nocardioides panacisoli sp. nov., isolated from the soil of a ginseng field.</title>
        <authorList>
            <person name="Cho C."/>
        </authorList>
    </citation>
    <scope>NUCLEOTIDE SEQUENCE [LARGE SCALE GENOMIC DNA]</scope>
    <source>
        <strain evidence="3 4">BN130099</strain>
    </source>
</reference>
<dbReference type="AlphaFoldDB" id="A0A5B1LE70"/>
<keyword evidence="4" id="KW-1185">Reference proteome</keyword>
<dbReference type="Proteomes" id="UP000325003">
    <property type="component" value="Unassembled WGS sequence"/>
</dbReference>
<sequence length="160" mass="17117">MRAAAEVAAEVVDPELPMLTLADLGVLRSVETEGDAVVVTITPTYSGCPATAAMRDDLVHRLRREGYDDVRVAIALHPAWTTDWITEGGRRALAAAGISPPGPARTGPVPLTVTPVRRQLTCTRCASSDVELTSEFGPTACTALYRCRSCGEPFEHVKEI</sequence>
<dbReference type="RefSeq" id="WP_149728295.1">
    <property type="nucleotide sequence ID" value="NZ_VUJV01000003.1"/>
</dbReference>
<proteinExistence type="predicted"/>